<accession>A0A158IER9</accession>
<dbReference type="AlphaFoldDB" id="A0A158IER9"/>
<evidence type="ECO:0000313" key="3">
    <source>
        <dbReference type="Proteomes" id="UP000054893"/>
    </source>
</evidence>
<keyword evidence="1" id="KW-1133">Transmembrane helix</keyword>
<gene>
    <name evidence="2" type="ORF">AWB64_06017</name>
</gene>
<proteinExistence type="predicted"/>
<reference evidence="2 3" key="1">
    <citation type="submission" date="2016-01" db="EMBL/GenBank/DDBJ databases">
        <authorList>
            <person name="Oliw E.H."/>
        </authorList>
    </citation>
    <scope>NUCLEOTIDE SEQUENCE [LARGE SCALE GENOMIC DNA]</scope>
    <source>
        <strain evidence="2">LMG 22029</strain>
    </source>
</reference>
<keyword evidence="1" id="KW-0812">Transmembrane</keyword>
<evidence type="ECO:0000256" key="1">
    <source>
        <dbReference type="SAM" id="Phobius"/>
    </source>
</evidence>
<keyword evidence="1" id="KW-0472">Membrane</keyword>
<name>A0A158IER9_CABSO</name>
<protein>
    <submittedName>
        <fullName evidence="2">Uncharacterized protein</fullName>
    </submittedName>
</protein>
<evidence type="ECO:0000313" key="2">
    <source>
        <dbReference type="EMBL" id="SAL54611.1"/>
    </source>
</evidence>
<sequence>MRLTARPATKSRRRSLARGLSLSNRFYRPVVVAVIAVRMMQVTVDKIVHMIAVRHGVVSATRAMHVPGLMATALVIGRAAIEIGGVDFQLVFIDMVAVRVMQVAVVQVVDMALMANRRVAAAGTMLVIVMGVVRFVAGAHGAFLHQDEAGWVGSAACARTLSSSVRTWSSERA</sequence>
<feature type="transmembrane region" description="Helical" evidence="1">
    <location>
        <begin position="119"/>
        <end position="137"/>
    </location>
</feature>
<organism evidence="2 3">
    <name type="scientific">Caballeronia sordidicola</name>
    <name type="common">Burkholderia sordidicola</name>
    <dbReference type="NCBI Taxonomy" id="196367"/>
    <lineage>
        <taxon>Bacteria</taxon>
        <taxon>Pseudomonadati</taxon>
        <taxon>Pseudomonadota</taxon>
        <taxon>Betaproteobacteria</taxon>
        <taxon>Burkholderiales</taxon>
        <taxon>Burkholderiaceae</taxon>
        <taxon>Caballeronia</taxon>
    </lineage>
</organism>
<dbReference type="EMBL" id="FCOC02000035">
    <property type="protein sequence ID" value="SAL54611.1"/>
    <property type="molecule type" value="Genomic_DNA"/>
</dbReference>
<dbReference type="Proteomes" id="UP000054893">
    <property type="component" value="Unassembled WGS sequence"/>
</dbReference>